<dbReference type="EMBL" id="CP036349">
    <property type="protein sequence ID" value="QDV74400.1"/>
    <property type="molecule type" value="Genomic_DNA"/>
</dbReference>
<accession>A0A518K9E7</accession>
<sequence>MSEVIDLSDASEAVRELVARSQGEPIVFVEGDREVAILSYSALPKSEAQKRRLPGQMKGRLRVIVEDDEHLEGFKDYLP</sequence>
<evidence type="ECO:0000313" key="2">
    <source>
        <dbReference type="Proteomes" id="UP000316426"/>
    </source>
</evidence>
<evidence type="ECO:0000313" key="1">
    <source>
        <dbReference type="EMBL" id="QDV74400.1"/>
    </source>
</evidence>
<organism evidence="1 2">
    <name type="scientific">Botrimarina mediterranea</name>
    <dbReference type="NCBI Taxonomy" id="2528022"/>
    <lineage>
        <taxon>Bacteria</taxon>
        <taxon>Pseudomonadati</taxon>
        <taxon>Planctomycetota</taxon>
        <taxon>Planctomycetia</taxon>
        <taxon>Pirellulales</taxon>
        <taxon>Lacipirellulaceae</taxon>
        <taxon>Botrimarina</taxon>
    </lineage>
</organism>
<keyword evidence="2" id="KW-1185">Reference proteome</keyword>
<name>A0A518K9E7_9BACT</name>
<gene>
    <name evidence="1" type="ORF">Spa11_26030</name>
</gene>
<evidence type="ECO:0008006" key="3">
    <source>
        <dbReference type="Google" id="ProtNLM"/>
    </source>
</evidence>
<reference evidence="1 2" key="1">
    <citation type="submission" date="2019-02" db="EMBL/GenBank/DDBJ databases">
        <title>Deep-cultivation of Planctomycetes and their phenomic and genomic characterization uncovers novel biology.</title>
        <authorList>
            <person name="Wiegand S."/>
            <person name="Jogler M."/>
            <person name="Boedeker C."/>
            <person name="Pinto D."/>
            <person name="Vollmers J."/>
            <person name="Rivas-Marin E."/>
            <person name="Kohn T."/>
            <person name="Peeters S.H."/>
            <person name="Heuer A."/>
            <person name="Rast P."/>
            <person name="Oberbeckmann S."/>
            <person name="Bunk B."/>
            <person name="Jeske O."/>
            <person name="Meyerdierks A."/>
            <person name="Storesund J.E."/>
            <person name="Kallscheuer N."/>
            <person name="Luecker S."/>
            <person name="Lage O.M."/>
            <person name="Pohl T."/>
            <person name="Merkel B.J."/>
            <person name="Hornburger P."/>
            <person name="Mueller R.-W."/>
            <person name="Bruemmer F."/>
            <person name="Labrenz M."/>
            <person name="Spormann A.M."/>
            <person name="Op den Camp H."/>
            <person name="Overmann J."/>
            <person name="Amann R."/>
            <person name="Jetten M.S.M."/>
            <person name="Mascher T."/>
            <person name="Medema M.H."/>
            <person name="Devos D.P."/>
            <person name="Kaster A.-K."/>
            <person name="Ovreas L."/>
            <person name="Rohde M."/>
            <person name="Galperin M.Y."/>
            <person name="Jogler C."/>
        </authorList>
    </citation>
    <scope>NUCLEOTIDE SEQUENCE [LARGE SCALE GENOMIC DNA]</scope>
    <source>
        <strain evidence="1 2">Spa11</strain>
    </source>
</reference>
<dbReference type="Proteomes" id="UP000316426">
    <property type="component" value="Chromosome"/>
</dbReference>
<dbReference type="AlphaFoldDB" id="A0A518K9E7"/>
<dbReference type="KEGG" id="bmei:Spa11_26030"/>
<dbReference type="RefSeq" id="WP_145112773.1">
    <property type="nucleotide sequence ID" value="NZ_CP036349.1"/>
</dbReference>
<proteinExistence type="predicted"/>
<protein>
    <recommendedName>
        <fullName evidence="3">Prevent-host-death family protein</fullName>
    </recommendedName>
</protein>